<dbReference type="PANTHER" id="PTHR11061:SF49">
    <property type="entry name" value="23S RRNA (URACIL(1939)-C(5))-METHYLTRANSFERASE RLMD"/>
    <property type="match status" value="1"/>
</dbReference>
<accession>A0A444MGL3</accession>
<keyword evidence="4 6" id="KW-0949">S-adenosyl-L-methionine</keyword>
<evidence type="ECO:0000256" key="5">
    <source>
        <dbReference type="ARBA" id="ARBA00023014"/>
    </source>
</evidence>
<keyword evidence="1" id="KW-0408">Iron</keyword>
<dbReference type="InterPro" id="IPR010280">
    <property type="entry name" value="U5_MeTrfase_fam"/>
</dbReference>
<dbReference type="Gene3D" id="2.40.50.140">
    <property type="entry name" value="Nucleic acid-binding proteins"/>
    <property type="match status" value="1"/>
</dbReference>
<dbReference type="OrthoDB" id="9804590at2"/>
<dbReference type="Proteomes" id="UP000287168">
    <property type="component" value="Unassembled WGS sequence"/>
</dbReference>
<evidence type="ECO:0000256" key="2">
    <source>
        <dbReference type="ARBA" id="ARBA00022603"/>
    </source>
</evidence>
<comment type="similarity">
    <text evidence="6">Belongs to the class I-like SAM-binding methyltransferase superfamily. RNA M5U methyltransferase family.</text>
</comment>
<keyword evidence="1" id="KW-0004">4Fe-4S</keyword>
<dbReference type="Gene3D" id="3.40.50.150">
    <property type="entry name" value="Vaccinia Virus protein VP39"/>
    <property type="match status" value="1"/>
</dbReference>
<keyword evidence="8" id="KW-1185">Reference proteome</keyword>
<dbReference type="GO" id="GO:0070041">
    <property type="term" value="F:rRNA (uridine-C5-)-methyltransferase activity"/>
    <property type="evidence" value="ECO:0007669"/>
    <property type="project" value="TreeGrafter"/>
</dbReference>
<name>A0A444MGL3_9RHOB</name>
<protein>
    <submittedName>
        <fullName evidence="7">Class I SAM-dependent RNA methyltransferase</fullName>
    </submittedName>
</protein>
<dbReference type="Gene3D" id="2.40.50.1070">
    <property type="match status" value="1"/>
</dbReference>
<dbReference type="CDD" id="cd02440">
    <property type="entry name" value="AdoMet_MTases"/>
    <property type="match status" value="1"/>
</dbReference>
<evidence type="ECO:0000313" key="8">
    <source>
        <dbReference type="Proteomes" id="UP000287168"/>
    </source>
</evidence>
<comment type="caution">
    <text evidence="7">The sequence shown here is derived from an EMBL/GenBank/DDBJ whole genome shotgun (WGS) entry which is preliminary data.</text>
</comment>
<dbReference type="RefSeq" id="WP_128486198.1">
    <property type="nucleotide sequence ID" value="NZ_JBHLXB010000011.1"/>
</dbReference>
<dbReference type="EMBL" id="SBLC01000001">
    <property type="protein sequence ID" value="RWY45479.1"/>
    <property type="molecule type" value="Genomic_DNA"/>
</dbReference>
<organism evidence="7 8">
    <name type="scientific">Falsigemmobacter intermedius</name>
    <dbReference type="NCBI Taxonomy" id="1553448"/>
    <lineage>
        <taxon>Bacteria</taxon>
        <taxon>Pseudomonadati</taxon>
        <taxon>Pseudomonadota</taxon>
        <taxon>Alphaproteobacteria</taxon>
        <taxon>Rhodobacterales</taxon>
        <taxon>Paracoccaceae</taxon>
        <taxon>Falsigemmobacter</taxon>
    </lineage>
</organism>
<keyword evidence="5" id="KW-0411">Iron-sulfur</keyword>
<dbReference type="InterPro" id="IPR029063">
    <property type="entry name" value="SAM-dependent_MTases_sf"/>
</dbReference>
<dbReference type="SUPFAM" id="SSF53335">
    <property type="entry name" value="S-adenosyl-L-methionine-dependent methyltransferases"/>
    <property type="match status" value="1"/>
</dbReference>
<dbReference type="GO" id="GO:0051539">
    <property type="term" value="F:4 iron, 4 sulfur cluster binding"/>
    <property type="evidence" value="ECO:0007669"/>
    <property type="project" value="UniProtKB-KW"/>
</dbReference>
<evidence type="ECO:0000256" key="3">
    <source>
        <dbReference type="ARBA" id="ARBA00022679"/>
    </source>
</evidence>
<feature type="binding site" evidence="6">
    <location>
        <position position="243"/>
    </location>
    <ligand>
        <name>S-adenosyl-L-methionine</name>
        <dbReference type="ChEBI" id="CHEBI:59789"/>
    </ligand>
</feature>
<evidence type="ECO:0000313" key="7">
    <source>
        <dbReference type="EMBL" id="RWY45479.1"/>
    </source>
</evidence>
<dbReference type="SUPFAM" id="SSF50249">
    <property type="entry name" value="Nucleic acid-binding proteins"/>
    <property type="match status" value="1"/>
</dbReference>
<proteinExistence type="inferred from homology"/>
<gene>
    <name evidence="7" type="ORF">EP867_00170</name>
</gene>
<sequence length="407" mass="43146">MKLTIDRLGHHGDGIAKGPDGPVFVAAMLPGEEVEGELKGDRLEGAKIITPSVHRRKAPCPHYRACGGCALQHAHDDFVAGWKAGVVLHALNAQGITAEITAIHTSPGHSRRRATLSARRTKAGVTLGFHMRGSDQVIAVPECMLLDPEVKRHFPALEELTKLGASRKGELSITITASVSGPDLAVTGGKPLDAMLLQDLGQLCERFGIARITWDGEAAATRAQPLVPAGPGQIHLAPGAFLQATAEGEAALVNAVCATTKGAKRVADLFAGCGTFTLPLALQSEVHGIEGAAPLTRALDQSARMAKGTHKITAETRDLFRNPLIPDELRRYDAVVIDPPRAGAEAQIGELARSNVPVIAMVSCNPVTFARDAKALINAGYVMSDLQVVDQFRWATHVEMVAAFRRG</sequence>
<keyword evidence="1" id="KW-0479">Metal-binding</keyword>
<keyword evidence="3 6" id="KW-0808">Transferase</keyword>
<dbReference type="PROSITE" id="PS51687">
    <property type="entry name" value="SAM_MT_RNA_M5U"/>
    <property type="match status" value="1"/>
</dbReference>
<evidence type="ECO:0000256" key="4">
    <source>
        <dbReference type="ARBA" id="ARBA00022691"/>
    </source>
</evidence>
<dbReference type="PANTHER" id="PTHR11061">
    <property type="entry name" value="RNA M5U METHYLTRANSFERASE"/>
    <property type="match status" value="1"/>
</dbReference>
<dbReference type="AlphaFoldDB" id="A0A444MGL3"/>
<feature type="active site" description="Nucleophile" evidence="6">
    <location>
        <position position="364"/>
    </location>
</feature>
<reference evidence="7 8" key="1">
    <citation type="journal article" date="2015" name="Int. J. Syst. Evol. Microbiol.">
        <title>Gemmobacter intermedius sp. nov., isolated from a white stork (Ciconia ciconia).</title>
        <authorList>
            <person name="Kampfer P."/>
            <person name="Jerzak L."/>
            <person name="Wilharm G."/>
            <person name="Golke J."/>
            <person name="Busse H.J."/>
            <person name="Glaeser S.P."/>
        </authorList>
    </citation>
    <scope>NUCLEOTIDE SEQUENCE [LARGE SCALE GENOMIC DNA]</scope>
    <source>
        <strain evidence="7 8">119/4</strain>
    </source>
</reference>
<evidence type="ECO:0000256" key="1">
    <source>
        <dbReference type="ARBA" id="ARBA00022485"/>
    </source>
</evidence>
<dbReference type="Pfam" id="PF05958">
    <property type="entry name" value="tRNA_U5-meth_tr"/>
    <property type="match status" value="1"/>
</dbReference>
<feature type="binding site" evidence="6">
    <location>
        <position position="338"/>
    </location>
    <ligand>
        <name>S-adenosyl-L-methionine</name>
        <dbReference type="ChEBI" id="CHEBI:59789"/>
    </ligand>
</feature>
<keyword evidence="2 6" id="KW-0489">Methyltransferase</keyword>
<evidence type="ECO:0000256" key="6">
    <source>
        <dbReference type="PROSITE-ProRule" id="PRU01024"/>
    </source>
</evidence>
<dbReference type="InterPro" id="IPR012340">
    <property type="entry name" value="NA-bd_OB-fold"/>
</dbReference>
<feature type="binding site" evidence="6">
    <location>
        <position position="270"/>
    </location>
    <ligand>
        <name>S-adenosyl-L-methionine</name>
        <dbReference type="ChEBI" id="CHEBI:59789"/>
    </ligand>
</feature>
<dbReference type="GO" id="GO:0070475">
    <property type="term" value="P:rRNA base methylation"/>
    <property type="evidence" value="ECO:0007669"/>
    <property type="project" value="TreeGrafter"/>
</dbReference>
<feature type="binding site" evidence="6">
    <location>
        <position position="290"/>
    </location>
    <ligand>
        <name>S-adenosyl-L-methionine</name>
        <dbReference type="ChEBI" id="CHEBI:59789"/>
    </ligand>
</feature>